<feature type="domain" description="SH3" evidence="7">
    <location>
        <begin position="731"/>
        <end position="790"/>
    </location>
</feature>
<evidence type="ECO:0000256" key="4">
    <source>
        <dbReference type="ARBA" id="ARBA00023136"/>
    </source>
</evidence>
<evidence type="ECO:0000256" key="1">
    <source>
        <dbReference type="ARBA" id="ARBA00004170"/>
    </source>
</evidence>
<comment type="subcellular location">
    <subcellularLocation>
        <location evidence="1">Membrane</location>
        <topology evidence="1">Peripheral membrane protein</topology>
    </subcellularLocation>
</comment>
<keyword evidence="9" id="KW-1185">Reference proteome</keyword>
<dbReference type="Pfam" id="PF00018">
    <property type="entry name" value="SH3_1"/>
    <property type="match status" value="1"/>
</dbReference>
<dbReference type="PRINTS" id="PR00452">
    <property type="entry name" value="SH3DOMAIN"/>
</dbReference>
<dbReference type="PROSITE" id="PS50002">
    <property type="entry name" value="SH3"/>
    <property type="match status" value="1"/>
</dbReference>
<dbReference type="InterPro" id="IPR036028">
    <property type="entry name" value="SH3-like_dom_sf"/>
</dbReference>
<sequence length="924" mass="101049">MAVPSAFKAGVDPVPPSSTNPFTAAWDELRRPLKSPIRIEDFSQLALPKEKPVLEARAETHSPLVPTVVGLSSVSPLVRISSMNSYVDRIFRETDRELRDRDLDGERDEPICLRPLVDPKPEELGDDDARIVSYSCEQDLTSALFTLINSRAGKVLSTAVGRNVFFIRADDDLAATALAGGLRTTEPPFISIEIKQETVLSNQDFEDIVAVLAKGDIEFRWPTFVNKAQGLKDEDEQESSKEAWGAFIDGEKLVQVDGKVWQPVFDLALFQLYAKISAPKAVTAISAHLDQVQLDRTCGLLTNGRKWLVLSEKDGVAYVSPFVLDSEEHAVAAVLTALVLGAMTPSAKHGAGASDHAHEGDDEPAAKRQKGERRILRALADEVVPGPKVTFVEPATPPPRTPSSPPLPVETVRHAQVLSFRFQDLWKREKFSQDFWFRATSSQLSRRVRHRHEADPLPIPTVNEPPELTFRMWSRFRFTTLVFVYRSMDLQYALKRVNCVILDDLDGYAALDELFCEAGVLEHLERVAPSLAGVFFPHFLGLWTPVGDRALCGLMTAWFGEPIEHHSLEYLQSLDPMGALDQLHSLGVAHGDIHRSNLRLVSSSPSTEPSSPPSTPSATDRSPPSRRHKFAFLDFGRSVLEEDLTSEQWESAKAEDRPFTAHLLARLDADLVFLRDQHLLSQPDLELIRSKLAPAGLDPALQGLHVDAHKTALPPAAPLAASVTGGAGAGAEKPKCRAVWDYVASQPDDLGFSAGDIITIEEEVNTDWWKGSINGRTGLFPCNHVERIPATSAPPPPAPASGPAYSPSYNQPPPNQWTPPPPPSAAGPPSYAYQQPQFYGSGPPPPAFGEKASYAPPPPPPQHQPPPPQQIVVQQQQPPTPTEEEKKKGRLGRFGKQMGGHVAQGAGFGFGAGLASEAVHAVFR</sequence>
<feature type="region of interest" description="Disordered" evidence="6">
    <location>
        <begin position="348"/>
        <end position="370"/>
    </location>
</feature>
<evidence type="ECO:0000313" key="8">
    <source>
        <dbReference type="EMBL" id="GJN94032.1"/>
    </source>
</evidence>
<feature type="region of interest" description="Disordered" evidence="6">
    <location>
        <begin position="388"/>
        <end position="408"/>
    </location>
</feature>
<keyword evidence="2 5" id="KW-0728">SH3 domain</keyword>
<dbReference type="PRINTS" id="PR00499">
    <property type="entry name" value="P67PHOX"/>
</dbReference>
<dbReference type="InterPro" id="IPR001452">
    <property type="entry name" value="SH3_domain"/>
</dbReference>
<name>A0AAV5GXG6_9BASI</name>
<feature type="compositionally biased region" description="Pro residues" evidence="6">
    <location>
        <begin position="855"/>
        <end position="869"/>
    </location>
</feature>
<accession>A0AAV5GXG6</accession>
<evidence type="ECO:0000256" key="5">
    <source>
        <dbReference type="PROSITE-ProRule" id="PRU00192"/>
    </source>
</evidence>
<feature type="compositionally biased region" description="Pro residues" evidence="6">
    <location>
        <begin position="395"/>
        <end position="408"/>
    </location>
</feature>
<dbReference type="SUPFAM" id="SSF50044">
    <property type="entry name" value="SH3-domain"/>
    <property type="match status" value="1"/>
</dbReference>
<dbReference type="Proteomes" id="UP001342314">
    <property type="component" value="Unassembled WGS sequence"/>
</dbReference>
<organism evidence="8 9">
    <name type="scientific">Rhodotorula paludigena</name>
    <dbReference type="NCBI Taxonomy" id="86838"/>
    <lineage>
        <taxon>Eukaryota</taxon>
        <taxon>Fungi</taxon>
        <taxon>Dikarya</taxon>
        <taxon>Basidiomycota</taxon>
        <taxon>Pucciniomycotina</taxon>
        <taxon>Microbotryomycetes</taxon>
        <taxon>Sporidiobolales</taxon>
        <taxon>Sporidiobolaceae</taxon>
        <taxon>Rhodotorula</taxon>
    </lineage>
</organism>
<evidence type="ECO:0000256" key="3">
    <source>
        <dbReference type="ARBA" id="ARBA00023054"/>
    </source>
</evidence>
<feature type="compositionally biased region" description="Pro residues" evidence="6">
    <location>
        <begin position="810"/>
        <end position="826"/>
    </location>
</feature>
<comment type="caution">
    <text evidence="8">The sequence shown here is derived from an EMBL/GenBank/DDBJ whole genome shotgun (WGS) entry which is preliminary data.</text>
</comment>
<dbReference type="PANTHER" id="PTHR14167:SF81">
    <property type="entry name" value="ENDOPHILIN-A"/>
    <property type="match status" value="1"/>
</dbReference>
<feature type="region of interest" description="Disordered" evidence="6">
    <location>
        <begin position="787"/>
        <end position="898"/>
    </location>
</feature>
<dbReference type="SMART" id="SM00326">
    <property type="entry name" value="SH3"/>
    <property type="match status" value="1"/>
</dbReference>
<dbReference type="AlphaFoldDB" id="A0AAV5GXG6"/>
<evidence type="ECO:0000256" key="6">
    <source>
        <dbReference type="SAM" id="MobiDB-lite"/>
    </source>
</evidence>
<feature type="region of interest" description="Disordered" evidence="6">
    <location>
        <begin position="600"/>
        <end position="626"/>
    </location>
</feature>
<dbReference type="EMBL" id="BQKY01000016">
    <property type="protein sequence ID" value="GJN94032.1"/>
    <property type="molecule type" value="Genomic_DNA"/>
</dbReference>
<evidence type="ECO:0000256" key="2">
    <source>
        <dbReference type="ARBA" id="ARBA00022443"/>
    </source>
</evidence>
<dbReference type="FunFam" id="2.30.30.40:FF:000072">
    <property type="entry name" value="Unconventional Myosin IB"/>
    <property type="match status" value="1"/>
</dbReference>
<keyword evidence="3" id="KW-0175">Coiled coil</keyword>
<protein>
    <recommendedName>
        <fullName evidence="7">SH3 domain-containing protein</fullName>
    </recommendedName>
</protein>
<evidence type="ECO:0000259" key="7">
    <source>
        <dbReference type="PROSITE" id="PS50002"/>
    </source>
</evidence>
<proteinExistence type="predicted"/>
<dbReference type="Gene3D" id="2.30.30.40">
    <property type="entry name" value="SH3 Domains"/>
    <property type="match status" value="1"/>
</dbReference>
<dbReference type="PANTHER" id="PTHR14167">
    <property type="entry name" value="SH3 DOMAIN-CONTAINING"/>
    <property type="match status" value="1"/>
</dbReference>
<reference evidence="8 9" key="1">
    <citation type="submission" date="2021-12" db="EMBL/GenBank/DDBJ databases">
        <title>High titer production of polyol ester of fatty acids by Rhodotorula paludigena BS15 towards product separation-free biomass refinery.</title>
        <authorList>
            <person name="Mano J."/>
            <person name="Ono H."/>
            <person name="Tanaka T."/>
            <person name="Naito K."/>
            <person name="Sushida H."/>
            <person name="Ike M."/>
            <person name="Tokuyasu K."/>
            <person name="Kitaoka M."/>
        </authorList>
    </citation>
    <scope>NUCLEOTIDE SEQUENCE [LARGE SCALE GENOMIC DNA]</scope>
    <source>
        <strain evidence="8 9">BS15</strain>
    </source>
</reference>
<dbReference type="InterPro" id="IPR050384">
    <property type="entry name" value="Endophilin_SH3RF"/>
</dbReference>
<keyword evidence="4" id="KW-0472">Membrane</keyword>
<gene>
    <name evidence="8" type="ORF">Rhopal_007095-T1</name>
</gene>
<evidence type="ECO:0000313" key="9">
    <source>
        <dbReference type="Proteomes" id="UP001342314"/>
    </source>
</evidence>